<reference evidence="3 4" key="1">
    <citation type="submission" date="2014-06" db="EMBL/GenBank/DDBJ databases">
        <authorList>
            <person name="Le Roux F."/>
        </authorList>
    </citation>
    <scope>NUCLEOTIDE SEQUENCE [LARGE SCALE GENOMIC DNA]</scope>
    <source>
        <strain evidence="3 4">J5-4</strain>
    </source>
</reference>
<dbReference type="EMBL" id="CCJX01000161">
    <property type="protein sequence ID" value="CDT59084.1"/>
    <property type="molecule type" value="Genomic_DNA"/>
</dbReference>
<sequence>MSPFLKDINKKKKIFNGGFKMNNKIPYTSYSGNSKHLCKKGDAVEFIQPWYTPISTTPENTGMAVGGIGNTFTLTPNGNTPNFSFIPGIFVDCSEQVINFNDFYASVMDVPTIEALQVVNEQELSVHLNFYPALFDGKKIDKENISNAINLIRAALENGNFYKENKDNFIKWNVEFSNKTQLLIESDSSSIDCQLYVALDFFNGLLINDTVKLLSLTAGDNNDMDSINGSDIDSVNGKDIEYQALYPLAEYKYNSFDDIKIKRKVVSPIVINDKRLCSLPMHWNHFELTNHSAQTRVITLAQPLQNLIGSTYRKGRDGIQDSACTLSQNPIAQQHQAVSVNGESYGFTGVQLTSQSPYQSDIEGEVVFGVQANNHLTESGKISVSVKPTLYTSKAAEQTEFALRTGRTNAEFQTGIYTGREALSALVVVQVELEPGESVDLRFAQVMAHSKVMLNGWHSDKAYTQFYPQAKPALPMLQDVLPKLEVIEQKIIEQQTAFLEQAQSKISQPESALRYATMAMNSLSFLAESTVWDKEDKFLVKECVDYPFFNSLDVYFYGSFSLLYLLPELDGCVMKEFSKAILAEDFTQRRYWEYEATPNAELIDEKYQGVRAIRGAVIHDLGSPFDIQPDAYSWHNVKEWKDLAPKYILMVYRHYQNTQDISVVKECWQAVTESIDFLSNLVAEGDDLPLTRGTDDTFDNLASHGISIYCASLWVAGLQAASELAQLMGENDLGAGYLARSKKALATVEQSLWDEKEGYYHFFVTPVQAKHLTGEGYQNLETLGLTLTGEAIADKNTLNAYLNETDTSINISKVSQRVSKKRLLSETAPQAFTQEYLELVPDSDNSFGDAMLADSYLKLIGLEGIFPQERIQRALDYVYKHNFEINSPKLGVANMTLVDGSPHEAFQAQDVWIGVQFSVATALSLAGKSQQAETLMDTVYTALYDYSKIPFAAPEGFNCSVSFDEEDLSESFKLSQSDAKKWLTALKFQKCVLSDGRVSPDLTKDSDKFVSMLQGEISAEQAMILHKWLLSTGLKYTAGRYFRPGMIFAYMY</sequence>
<dbReference type="SUPFAM" id="SSF48208">
    <property type="entry name" value="Six-hairpin glycosidases"/>
    <property type="match status" value="1"/>
</dbReference>
<comment type="caution">
    <text evidence="3">The sequence shown here is derived from an EMBL/GenBank/DDBJ whole genome shotgun (WGS) entry which is preliminary data.</text>
</comment>
<name>A0ABM9QY89_9VIBR</name>
<dbReference type="InterPro" id="IPR006775">
    <property type="entry name" value="GH116_catalytic"/>
</dbReference>
<dbReference type="Pfam" id="PF12215">
    <property type="entry name" value="Glyco_hydr_116N"/>
    <property type="match status" value="1"/>
</dbReference>
<organism evidence="3 4">
    <name type="scientific">Vibrio crassostreae</name>
    <dbReference type="NCBI Taxonomy" id="246167"/>
    <lineage>
        <taxon>Bacteria</taxon>
        <taxon>Pseudomonadati</taxon>
        <taxon>Pseudomonadota</taxon>
        <taxon>Gammaproteobacteria</taxon>
        <taxon>Vibrionales</taxon>
        <taxon>Vibrionaceae</taxon>
        <taxon>Vibrio</taxon>
    </lineage>
</organism>
<protein>
    <recommendedName>
        <fullName evidence="5">Glucosylceramidase</fullName>
    </recommendedName>
</protein>
<evidence type="ECO:0008006" key="5">
    <source>
        <dbReference type="Google" id="ProtNLM"/>
    </source>
</evidence>
<dbReference type="InterPro" id="IPR052566">
    <property type="entry name" value="Non-lysos_glucosylceramidase"/>
</dbReference>
<dbReference type="Pfam" id="PF04685">
    <property type="entry name" value="DUF608"/>
    <property type="match status" value="1"/>
</dbReference>
<evidence type="ECO:0000313" key="4">
    <source>
        <dbReference type="Proteomes" id="UP000049077"/>
    </source>
</evidence>
<dbReference type="Proteomes" id="UP000049077">
    <property type="component" value="Unassembled WGS sequence"/>
</dbReference>
<gene>
    <name evidence="3" type="ORF">VCR4J5_730005</name>
</gene>
<feature type="domain" description="Glycosyl-hydrolase family 116 N-terminal" evidence="2">
    <location>
        <begin position="168"/>
        <end position="471"/>
    </location>
</feature>
<dbReference type="InterPro" id="IPR024462">
    <property type="entry name" value="GH116_N"/>
</dbReference>
<proteinExistence type="predicted"/>
<dbReference type="PANTHER" id="PTHR12654:SF0">
    <property type="entry name" value="NON-LYSOSOMAL GLUCOSYLCERAMIDASE"/>
    <property type="match status" value="1"/>
</dbReference>
<dbReference type="Gene3D" id="1.50.10.10">
    <property type="match status" value="1"/>
</dbReference>
<evidence type="ECO:0000259" key="2">
    <source>
        <dbReference type="Pfam" id="PF12215"/>
    </source>
</evidence>
<feature type="domain" description="Glycosyl-hydrolase family 116 catalytic region" evidence="1">
    <location>
        <begin position="537"/>
        <end position="959"/>
    </location>
</feature>
<keyword evidence="4" id="KW-1185">Reference proteome</keyword>
<dbReference type="InterPro" id="IPR008928">
    <property type="entry name" value="6-hairpin_glycosidase_sf"/>
</dbReference>
<accession>A0ABM9QY89</accession>
<evidence type="ECO:0000313" key="3">
    <source>
        <dbReference type="EMBL" id="CDT59084.1"/>
    </source>
</evidence>
<dbReference type="InterPro" id="IPR012341">
    <property type="entry name" value="6hp_glycosidase-like_sf"/>
</dbReference>
<evidence type="ECO:0000259" key="1">
    <source>
        <dbReference type="Pfam" id="PF04685"/>
    </source>
</evidence>
<dbReference type="PANTHER" id="PTHR12654">
    <property type="entry name" value="BILE ACID BETA-GLUCOSIDASE-RELATED"/>
    <property type="match status" value="1"/>
</dbReference>